<proteinExistence type="predicted"/>
<evidence type="ECO:0000313" key="1">
    <source>
        <dbReference type="EMBL" id="RCJ24015.1"/>
    </source>
</evidence>
<name>A0A367QIY4_9NOSO</name>
<dbReference type="EMBL" id="LXQD01000320">
    <property type="protein sequence ID" value="RCJ24015.1"/>
    <property type="molecule type" value="Genomic_DNA"/>
</dbReference>
<comment type="caution">
    <text evidence="1">The sequence shown here is derived from an EMBL/GenBank/DDBJ whole genome shotgun (WGS) entry which is preliminary data.</text>
</comment>
<keyword evidence="2" id="KW-1185">Reference proteome</keyword>
<dbReference type="Proteomes" id="UP000252107">
    <property type="component" value="Unassembled WGS sequence"/>
</dbReference>
<accession>A0A367QIY4</accession>
<gene>
    <name evidence="1" type="ORF">A6770_28610</name>
</gene>
<dbReference type="AlphaFoldDB" id="A0A367QIY4"/>
<organism evidence="1 2">
    <name type="scientific">Nostoc minutum NIES-26</name>
    <dbReference type="NCBI Taxonomy" id="1844469"/>
    <lineage>
        <taxon>Bacteria</taxon>
        <taxon>Bacillati</taxon>
        <taxon>Cyanobacteriota</taxon>
        <taxon>Cyanophyceae</taxon>
        <taxon>Nostocales</taxon>
        <taxon>Nostocaceae</taxon>
        <taxon>Nostoc</taxon>
    </lineage>
</organism>
<evidence type="ECO:0000313" key="2">
    <source>
        <dbReference type="Proteomes" id="UP000252107"/>
    </source>
</evidence>
<sequence>MSHQTVSVNSAAPTLANQLTSGWNPVCHITYNRDTWVKLLQPPSDYAFEEAKLLCQESPVAWVAWVPDYGEVVLERSDFYC</sequence>
<reference evidence="1" key="1">
    <citation type="submission" date="2016-04" db="EMBL/GenBank/DDBJ databases">
        <authorList>
            <person name="Tabuchi Yagui T.R."/>
        </authorList>
    </citation>
    <scope>NUCLEOTIDE SEQUENCE [LARGE SCALE GENOMIC DNA]</scope>
    <source>
        <strain evidence="1">NIES-26</strain>
    </source>
</reference>
<protein>
    <submittedName>
        <fullName evidence="1">Uncharacterized protein</fullName>
    </submittedName>
</protein>